<proteinExistence type="predicted"/>
<evidence type="ECO:0000313" key="2">
    <source>
        <dbReference type="EMBL" id="KAK3776895.1"/>
    </source>
</evidence>
<dbReference type="EMBL" id="JAWDGP010003173">
    <property type="protein sequence ID" value="KAK3776894.1"/>
    <property type="molecule type" value="Genomic_DNA"/>
</dbReference>
<dbReference type="Proteomes" id="UP001283361">
    <property type="component" value="Unassembled WGS sequence"/>
</dbReference>
<sequence>MVPGSTCSWIIETRVDVERSAAGKKKQLPCLSKDAAQHPLALRNPASITVMFAKLGHCQSGRHSLSLLF</sequence>
<accession>A0AAE1DNY8</accession>
<protein>
    <submittedName>
        <fullName evidence="2">Uncharacterized protein</fullName>
    </submittedName>
</protein>
<organism evidence="2 3">
    <name type="scientific">Elysia crispata</name>
    <name type="common">lettuce slug</name>
    <dbReference type="NCBI Taxonomy" id="231223"/>
    <lineage>
        <taxon>Eukaryota</taxon>
        <taxon>Metazoa</taxon>
        <taxon>Spiralia</taxon>
        <taxon>Lophotrochozoa</taxon>
        <taxon>Mollusca</taxon>
        <taxon>Gastropoda</taxon>
        <taxon>Heterobranchia</taxon>
        <taxon>Euthyneura</taxon>
        <taxon>Panpulmonata</taxon>
        <taxon>Sacoglossa</taxon>
        <taxon>Placobranchoidea</taxon>
        <taxon>Plakobranchidae</taxon>
        <taxon>Elysia</taxon>
    </lineage>
</organism>
<dbReference type="AlphaFoldDB" id="A0AAE1DNY8"/>
<evidence type="ECO:0000313" key="1">
    <source>
        <dbReference type="EMBL" id="KAK3776894.1"/>
    </source>
</evidence>
<gene>
    <name evidence="1" type="ORF">RRG08_024665</name>
    <name evidence="2" type="ORF">RRG08_024666</name>
</gene>
<name>A0AAE1DNY8_9GAST</name>
<keyword evidence="3" id="KW-1185">Reference proteome</keyword>
<reference evidence="2" key="1">
    <citation type="journal article" date="2023" name="G3 (Bethesda)">
        <title>A reference genome for the long-term kleptoplast-retaining sea slug Elysia crispata morphotype clarki.</title>
        <authorList>
            <person name="Eastman K.E."/>
            <person name="Pendleton A.L."/>
            <person name="Shaikh M.A."/>
            <person name="Suttiyut T."/>
            <person name="Ogas R."/>
            <person name="Tomko P."/>
            <person name="Gavelis G."/>
            <person name="Widhalm J.R."/>
            <person name="Wisecaver J.H."/>
        </authorList>
    </citation>
    <scope>NUCLEOTIDE SEQUENCE</scope>
    <source>
        <strain evidence="2">ECLA1</strain>
    </source>
</reference>
<evidence type="ECO:0000313" key="3">
    <source>
        <dbReference type="Proteomes" id="UP001283361"/>
    </source>
</evidence>
<comment type="caution">
    <text evidence="2">The sequence shown here is derived from an EMBL/GenBank/DDBJ whole genome shotgun (WGS) entry which is preliminary data.</text>
</comment>
<dbReference type="EMBL" id="JAWDGP010003173">
    <property type="protein sequence ID" value="KAK3776895.1"/>
    <property type="molecule type" value="Genomic_DNA"/>
</dbReference>